<organism evidence="1 2">
    <name type="scientific">Populus trichocarpa</name>
    <name type="common">Western balsam poplar</name>
    <name type="synonym">Populus balsamifera subsp. trichocarpa</name>
    <dbReference type="NCBI Taxonomy" id="3694"/>
    <lineage>
        <taxon>Eukaryota</taxon>
        <taxon>Viridiplantae</taxon>
        <taxon>Streptophyta</taxon>
        <taxon>Embryophyta</taxon>
        <taxon>Tracheophyta</taxon>
        <taxon>Spermatophyta</taxon>
        <taxon>Magnoliopsida</taxon>
        <taxon>eudicotyledons</taxon>
        <taxon>Gunneridae</taxon>
        <taxon>Pentapetalae</taxon>
        <taxon>rosids</taxon>
        <taxon>fabids</taxon>
        <taxon>Malpighiales</taxon>
        <taxon>Salicaceae</taxon>
        <taxon>Saliceae</taxon>
        <taxon>Populus</taxon>
    </lineage>
</organism>
<proteinExistence type="predicted"/>
<name>A0ACC0T4R6_POPTR</name>
<sequence>MEAKTLAADKTTDPGAKTIKENGKEGFVDDLAPAFDVNNLEDSEINGVSSLLKMQESGCLKGLESVLDYLNKNEQRGFGDHGLNSDLLVANERSIDDADADDGREGEVDIADDQFRVGDFVWGKIKSHPWWPGRVYDPSNASDYAKKVKQRDKILVAYFGDSTFAWCNPSQLSPFEENFVEMFKQSNSKSFVNAVKEAVDEVGRLVDLKMTCACVPQENLIGFGRSLAVNTGIKEGLLVPEGGIEKFSTALFEPAAFLPVLKDVAQFVSTVNMLEVTVLKNWLSAFYRAKGGYQLPTYHEPLPISGLDDDTRNWMMDLTDHSGGVEARIQGPVEEDWLSSPTSCKFGQTTQGPLQKCQDMSEDRWNRRRKQKSIAEILRGDIDAEAENKEDDVTKEETESRKQTSSADRETGKGGGKIMGQVMDAKIQNVVGDVPIDKASSGKPASSSGREKRKASDKADAEDKSQVGDVGEAGTNSGKHESTSGRKKRKVSDKAAADCKNEVGNAAELRSNSEKSASSSGRKKRKVSDDVNADGGSDSVSRLRKETTLSESFVASDIEVGGRDVKKVSSAFENDDAEGNIDETRDKTVSGKKKIDGGLSDLRDGDEAKARIEKGSFSRERRQSKYLSPPYTNINRGQYTNINRGQRKKGLEAESKKISDDPQLRERMTMAAGHLICEKFQMKAYEETGGDQISDSSGPQTPKQDQNNIIDLVKIKAPVNQMLSHVQSLALNPTYLKEGNALGFVEEFVSAFRSSIYRNGSNYKMYNKHQPGRTKRKSQESEPGTSGVEQNLADQSSADYKSRSKRPKKSEEAKLDKLRVRQAATATDVKTSDKESDGKSQAAAALYATFSPGSSLPSKNDLIMIYEKFGPLNQEETEVFYNNGCARIVFLRSPEAEKAFNDSQIASPFGAASVTFQLQYLSSAETKTPELRGIPSLKSSPLAKDKTNLDKELASQSSANDVSQLNYIKQKLEMMSSILKMSDGTDMKSKLEGEIKGLLEKQAVKDSCILFTLALHDYSLSGDGREKYY</sequence>
<gene>
    <name evidence="1" type="ORF">POPTR_004G130600v4</name>
</gene>
<keyword evidence="2" id="KW-1185">Reference proteome</keyword>
<dbReference type="Proteomes" id="UP000006729">
    <property type="component" value="Chromosome 4"/>
</dbReference>
<reference evidence="1 2" key="1">
    <citation type="journal article" date="2006" name="Science">
        <title>The genome of black cottonwood, Populus trichocarpa (Torr. &amp; Gray).</title>
        <authorList>
            <person name="Tuskan G.A."/>
            <person name="Difazio S."/>
            <person name="Jansson S."/>
            <person name="Bohlmann J."/>
            <person name="Grigoriev I."/>
            <person name="Hellsten U."/>
            <person name="Putnam N."/>
            <person name="Ralph S."/>
            <person name="Rombauts S."/>
            <person name="Salamov A."/>
            <person name="Schein J."/>
            <person name="Sterck L."/>
            <person name="Aerts A."/>
            <person name="Bhalerao R.R."/>
            <person name="Bhalerao R.P."/>
            <person name="Blaudez D."/>
            <person name="Boerjan W."/>
            <person name="Brun A."/>
            <person name="Brunner A."/>
            <person name="Busov V."/>
            <person name="Campbell M."/>
            <person name="Carlson J."/>
            <person name="Chalot M."/>
            <person name="Chapman J."/>
            <person name="Chen G.L."/>
            <person name="Cooper D."/>
            <person name="Coutinho P.M."/>
            <person name="Couturier J."/>
            <person name="Covert S."/>
            <person name="Cronk Q."/>
            <person name="Cunningham R."/>
            <person name="Davis J."/>
            <person name="Degroeve S."/>
            <person name="Dejardin A."/>
            <person name="Depamphilis C."/>
            <person name="Detter J."/>
            <person name="Dirks B."/>
            <person name="Dubchak I."/>
            <person name="Duplessis S."/>
            <person name="Ehlting J."/>
            <person name="Ellis B."/>
            <person name="Gendler K."/>
            <person name="Goodstein D."/>
            <person name="Gribskov M."/>
            <person name="Grimwood J."/>
            <person name="Groover A."/>
            <person name="Gunter L."/>
            <person name="Hamberger B."/>
            <person name="Heinze B."/>
            <person name="Helariutta Y."/>
            <person name="Henrissat B."/>
            <person name="Holligan D."/>
            <person name="Holt R."/>
            <person name="Huang W."/>
            <person name="Islam-Faridi N."/>
            <person name="Jones S."/>
            <person name="Jones-Rhoades M."/>
            <person name="Jorgensen R."/>
            <person name="Joshi C."/>
            <person name="Kangasjarvi J."/>
            <person name="Karlsson J."/>
            <person name="Kelleher C."/>
            <person name="Kirkpatrick R."/>
            <person name="Kirst M."/>
            <person name="Kohler A."/>
            <person name="Kalluri U."/>
            <person name="Larimer F."/>
            <person name="Leebens-Mack J."/>
            <person name="Leple J.C."/>
            <person name="Locascio P."/>
            <person name="Lou Y."/>
            <person name="Lucas S."/>
            <person name="Martin F."/>
            <person name="Montanini B."/>
            <person name="Napoli C."/>
            <person name="Nelson D.R."/>
            <person name="Nelson C."/>
            <person name="Nieminen K."/>
            <person name="Nilsson O."/>
            <person name="Pereda V."/>
            <person name="Peter G."/>
            <person name="Philippe R."/>
            <person name="Pilate G."/>
            <person name="Poliakov A."/>
            <person name="Razumovskaya J."/>
            <person name="Richardson P."/>
            <person name="Rinaldi C."/>
            <person name="Ritland K."/>
            <person name="Rouze P."/>
            <person name="Ryaboy D."/>
            <person name="Schmutz J."/>
            <person name="Schrader J."/>
            <person name="Segerman B."/>
            <person name="Shin H."/>
            <person name="Siddiqui A."/>
            <person name="Sterky F."/>
            <person name="Terry A."/>
            <person name="Tsai C.J."/>
            <person name="Uberbacher E."/>
            <person name="Unneberg P."/>
            <person name="Vahala J."/>
            <person name="Wall K."/>
            <person name="Wessler S."/>
            <person name="Yang G."/>
            <person name="Yin T."/>
            <person name="Douglas C."/>
            <person name="Marra M."/>
            <person name="Sandberg G."/>
            <person name="Van de Peer Y."/>
            <person name="Rokhsar D."/>
        </authorList>
    </citation>
    <scope>NUCLEOTIDE SEQUENCE [LARGE SCALE GENOMIC DNA]</scope>
    <source>
        <strain evidence="2">cv. Nisqually</strain>
    </source>
</reference>
<dbReference type="EMBL" id="CM009293">
    <property type="protein sequence ID" value="KAI9396452.1"/>
    <property type="molecule type" value="Genomic_DNA"/>
</dbReference>
<comment type="caution">
    <text evidence="1">The sequence shown here is derived from an EMBL/GenBank/DDBJ whole genome shotgun (WGS) entry which is preliminary data.</text>
</comment>
<accession>A0ACC0T4R6</accession>
<protein>
    <submittedName>
        <fullName evidence="1">Uncharacterized protein</fullName>
    </submittedName>
</protein>
<evidence type="ECO:0000313" key="1">
    <source>
        <dbReference type="EMBL" id="KAI9396452.1"/>
    </source>
</evidence>
<evidence type="ECO:0000313" key="2">
    <source>
        <dbReference type="Proteomes" id="UP000006729"/>
    </source>
</evidence>